<reference evidence="2" key="1">
    <citation type="journal article" date="2023" name="Commun. Biol.">
        <title>Genome analysis of Parmales, the sister group of diatoms, reveals the evolutionary specialization of diatoms from phago-mixotrophs to photoautotrophs.</title>
        <authorList>
            <person name="Ban H."/>
            <person name="Sato S."/>
            <person name="Yoshikawa S."/>
            <person name="Yamada K."/>
            <person name="Nakamura Y."/>
            <person name="Ichinomiya M."/>
            <person name="Sato N."/>
            <person name="Blanc-Mathieu R."/>
            <person name="Endo H."/>
            <person name="Kuwata A."/>
            <person name="Ogata H."/>
        </authorList>
    </citation>
    <scope>NUCLEOTIDE SEQUENCE [LARGE SCALE GENOMIC DNA]</scope>
</reference>
<sequence length="94" mass="10839">MTIPDSLITLGDDIFLDCSKLVPSSIDIKDKINEDDVTSDDVAQLCSQEQQILDQQSLALINQRLITEFFPFLSRKNVFNMDDFRKYFLLFVSD</sequence>
<gene>
    <name evidence="1" type="ORF">TL16_g13304</name>
</gene>
<protein>
    <submittedName>
        <fullName evidence="1">Uncharacterized protein</fullName>
    </submittedName>
</protein>
<organism evidence="1 2">
    <name type="scientific">Triparma laevis f. inornata</name>
    <dbReference type="NCBI Taxonomy" id="1714386"/>
    <lineage>
        <taxon>Eukaryota</taxon>
        <taxon>Sar</taxon>
        <taxon>Stramenopiles</taxon>
        <taxon>Ochrophyta</taxon>
        <taxon>Bolidophyceae</taxon>
        <taxon>Parmales</taxon>
        <taxon>Triparmaceae</taxon>
        <taxon>Triparma</taxon>
    </lineage>
</organism>
<dbReference type="EMBL" id="BLQM01000680">
    <property type="protein sequence ID" value="GMH96435.1"/>
    <property type="molecule type" value="Genomic_DNA"/>
</dbReference>
<evidence type="ECO:0000313" key="2">
    <source>
        <dbReference type="Proteomes" id="UP001162640"/>
    </source>
</evidence>
<feature type="non-terminal residue" evidence="1">
    <location>
        <position position="94"/>
    </location>
</feature>
<evidence type="ECO:0000313" key="1">
    <source>
        <dbReference type="EMBL" id="GMH96435.1"/>
    </source>
</evidence>
<name>A0A9W7BYG9_9STRA</name>
<proteinExistence type="predicted"/>
<dbReference type="Proteomes" id="UP001162640">
    <property type="component" value="Unassembled WGS sequence"/>
</dbReference>
<dbReference type="AlphaFoldDB" id="A0A9W7BYG9"/>
<accession>A0A9W7BYG9</accession>
<comment type="caution">
    <text evidence="1">The sequence shown here is derived from an EMBL/GenBank/DDBJ whole genome shotgun (WGS) entry which is preliminary data.</text>
</comment>